<evidence type="ECO:0000256" key="4">
    <source>
        <dbReference type="SAM" id="MobiDB-lite"/>
    </source>
</evidence>
<gene>
    <name evidence="7" type="primary">TDIF1</name>
</gene>
<keyword evidence="7" id="KW-0808">Transferase</keyword>
<dbReference type="InterPro" id="IPR026064">
    <property type="entry name" value="TdIF1"/>
</dbReference>
<dbReference type="AlphaFoldDB" id="W8BT56"/>
<dbReference type="InterPro" id="IPR041384">
    <property type="entry name" value="DNTTIP1_dimer"/>
</dbReference>
<organism evidence="7">
    <name type="scientific">Ceratitis capitata</name>
    <name type="common">Mediterranean fruit fly</name>
    <name type="synonym">Tephritis capitata</name>
    <dbReference type="NCBI Taxonomy" id="7213"/>
    <lineage>
        <taxon>Eukaryota</taxon>
        <taxon>Metazoa</taxon>
        <taxon>Ecdysozoa</taxon>
        <taxon>Arthropoda</taxon>
        <taxon>Hexapoda</taxon>
        <taxon>Insecta</taxon>
        <taxon>Pterygota</taxon>
        <taxon>Neoptera</taxon>
        <taxon>Endopterygota</taxon>
        <taxon>Diptera</taxon>
        <taxon>Brachycera</taxon>
        <taxon>Muscomorpha</taxon>
        <taxon>Tephritoidea</taxon>
        <taxon>Tephritidae</taxon>
        <taxon>Ceratitis</taxon>
        <taxon>Ceratitis</taxon>
    </lineage>
</organism>
<dbReference type="GO" id="GO:0005634">
    <property type="term" value="C:nucleus"/>
    <property type="evidence" value="ECO:0007669"/>
    <property type="project" value="UniProtKB-SubCell"/>
</dbReference>
<protein>
    <submittedName>
        <fullName evidence="7">Deoxynucleotidyltransferase terminal-interacting protein 1</fullName>
    </submittedName>
</protein>
<feature type="domain" description="DNTTIP1 dimerisation" evidence="5">
    <location>
        <begin position="183"/>
        <end position="248"/>
    </location>
</feature>
<evidence type="ECO:0000313" key="7">
    <source>
        <dbReference type="EMBL" id="JAC04531.1"/>
    </source>
</evidence>
<reference evidence="7" key="1">
    <citation type="submission" date="2013-07" db="EMBL/GenBank/DDBJ databases">
        <authorList>
            <person name="Geib S."/>
        </authorList>
    </citation>
    <scope>NUCLEOTIDE SEQUENCE</scope>
</reference>
<dbReference type="GO" id="GO:0031491">
    <property type="term" value="F:nucleosome binding"/>
    <property type="evidence" value="ECO:0007669"/>
    <property type="project" value="TreeGrafter"/>
</dbReference>
<reference evidence="7" key="2">
    <citation type="journal article" date="2014" name="BMC Genomics">
        <title>A genomic perspective to assessing quality of mass-reared SIT flies used in Mediterranean fruit fly (Ceratitis capitata) eradication in California.</title>
        <authorList>
            <person name="Calla B."/>
            <person name="Hall B."/>
            <person name="Hou S."/>
            <person name="Geib S.M."/>
        </authorList>
    </citation>
    <scope>NUCLEOTIDE SEQUENCE</scope>
</reference>
<name>W8BT56_CERCA</name>
<dbReference type="InterPro" id="IPR049121">
    <property type="entry name" value="TdIF1_C"/>
</dbReference>
<feature type="compositionally biased region" description="Polar residues" evidence="4">
    <location>
        <begin position="560"/>
        <end position="571"/>
    </location>
</feature>
<feature type="compositionally biased region" description="Low complexity" evidence="4">
    <location>
        <begin position="81"/>
        <end position="94"/>
    </location>
</feature>
<accession>W8BT56</accession>
<comment type="subcellular location">
    <subcellularLocation>
        <location evidence="1">Nucleus</location>
    </subcellularLocation>
</comment>
<dbReference type="GO" id="GO:0003677">
    <property type="term" value="F:DNA binding"/>
    <property type="evidence" value="ECO:0007669"/>
    <property type="project" value="UniProtKB-KW"/>
</dbReference>
<keyword evidence="2" id="KW-0238">DNA-binding</keyword>
<evidence type="ECO:0000256" key="1">
    <source>
        <dbReference type="ARBA" id="ARBA00004123"/>
    </source>
</evidence>
<dbReference type="Pfam" id="PF18192">
    <property type="entry name" value="DNTTIP1_dimer"/>
    <property type="match status" value="1"/>
</dbReference>
<feature type="region of interest" description="Disordered" evidence="4">
    <location>
        <begin position="64"/>
        <end position="105"/>
    </location>
</feature>
<evidence type="ECO:0000259" key="5">
    <source>
        <dbReference type="Pfam" id="PF18192"/>
    </source>
</evidence>
<keyword evidence="3" id="KW-0539">Nucleus</keyword>
<dbReference type="Pfam" id="PF21229">
    <property type="entry name" value="TdIF1_2nd"/>
    <property type="match status" value="1"/>
</dbReference>
<dbReference type="PANTHER" id="PTHR23399">
    <property type="entry name" value="DEOXYNUCLEOTIDYLTRANSFERASE TERMINAL-INTERACTING PROTEIN 1"/>
    <property type="match status" value="1"/>
</dbReference>
<proteinExistence type="evidence at transcript level"/>
<evidence type="ECO:0000259" key="6">
    <source>
        <dbReference type="Pfam" id="PF21229"/>
    </source>
</evidence>
<dbReference type="OrthoDB" id="5860246at2759"/>
<feature type="region of interest" description="Disordered" evidence="4">
    <location>
        <begin position="558"/>
        <end position="578"/>
    </location>
</feature>
<dbReference type="GO" id="GO:0016740">
    <property type="term" value="F:transferase activity"/>
    <property type="evidence" value="ECO:0007669"/>
    <property type="project" value="UniProtKB-KW"/>
</dbReference>
<evidence type="ECO:0000256" key="3">
    <source>
        <dbReference type="ARBA" id="ARBA00023242"/>
    </source>
</evidence>
<dbReference type="PANTHER" id="PTHR23399:SF2">
    <property type="entry name" value="DEOXYNUCLEOTIDYLTRANSFERASE TERMINAL-INTERACTING PROTEIN 1"/>
    <property type="match status" value="1"/>
</dbReference>
<evidence type="ECO:0000256" key="2">
    <source>
        <dbReference type="ARBA" id="ARBA00023125"/>
    </source>
</evidence>
<sequence>MRKASWKLHSINKKLQYFANLVSVETISHHTASANILRVNLNLAHQFGASMVIQRNWKILSDGGSSSASSTEANRSPIGLQSSSDDSNCSNQTTHSMATSVASPHEKLEVQSSLSTVQQMPTIARVAANNVTSLNVTKINSHDSMKYVTTIHMSETLLQRLRQRLSCQVQVSGTGTTAESAVRSLELLRISIQKSFNHEIDVIIKQYMETYFKPALKNIKENLGQNIVSEEVLQKMTCALLENAKAPYILQNFGYGEANSLRFAVRRPLAKPVELSELPTKKLRTSSAQQHVQAIAPSTAISITECSSNMNTIVNSTATAQLPLQRQIQTVAAATPIRRQIFWNTAHISTTTKFVLDVQANQAFGFGTDGKERLTGKHPELIRYLPDNEDREWLCSQNLLPVQNRDSRILFLIYDEVCRLKQTHEIYRAKTNIDLNIMNSFTLPEYMVQKIKQFFVNLNIKSRGLITNSFSVTTGPQGNSHLRNALLQGVATQNNNINIREISSSNMNIVCSATTAETSFASNTNVLGSSNHATSSSDISALVKPSTLSSSHATLTALLNNSTNPPTQEKSTIAKLSK</sequence>
<dbReference type="EMBL" id="GAMC01002025">
    <property type="protein sequence ID" value="JAC04531.1"/>
    <property type="molecule type" value="mRNA"/>
</dbReference>
<feature type="domain" description="TdIF1 C-terminal" evidence="6">
    <location>
        <begin position="352"/>
        <end position="451"/>
    </location>
</feature>